<protein>
    <submittedName>
        <fullName evidence="2">Uncharacterized protein</fullName>
    </submittedName>
</protein>
<evidence type="ECO:0000313" key="2">
    <source>
        <dbReference type="EMBL" id="SPP64748.1"/>
    </source>
</evidence>
<evidence type="ECO:0000256" key="1">
    <source>
        <dbReference type="SAM" id="MobiDB-lite"/>
    </source>
</evidence>
<keyword evidence="3" id="KW-1185">Reference proteome</keyword>
<gene>
    <name evidence="2" type="ORF">NITLEN_20388</name>
</gene>
<dbReference type="AlphaFoldDB" id="A0A330L4J6"/>
<dbReference type="EMBL" id="OUNR01000012">
    <property type="protein sequence ID" value="SPP64748.1"/>
    <property type="molecule type" value="Genomic_DNA"/>
</dbReference>
<sequence length="95" mass="10355">MFRSGLVGCGAVALTDRRSWKLRERTAIPGETERHSATTSLAFSTCRSKSKPFDQGPEEAGHEIPVNPFGYVSLPPTIALPVGEREWRTTSGVLP</sequence>
<organism evidence="2 3">
    <name type="scientific">Nitrospira lenta</name>
    <dbReference type="NCBI Taxonomy" id="1436998"/>
    <lineage>
        <taxon>Bacteria</taxon>
        <taxon>Pseudomonadati</taxon>
        <taxon>Nitrospirota</taxon>
        <taxon>Nitrospiria</taxon>
        <taxon>Nitrospirales</taxon>
        <taxon>Nitrospiraceae</taxon>
        <taxon>Nitrospira</taxon>
    </lineage>
</organism>
<reference evidence="3" key="1">
    <citation type="submission" date="2018-04" db="EMBL/GenBank/DDBJ databases">
        <authorList>
            <person name="Lucker S."/>
            <person name="Sakoula D."/>
        </authorList>
    </citation>
    <scope>NUCLEOTIDE SEQUENCE [LARGE SCALE GENOMIC DNA]</scope>
</reference>
<accession>A0A330L4J6</accession>
<name>A0A330L4J6_9BACT</name>
<proteinExistence type="predicted"/>
<dbReference type="Proteomes" id="UP000248168">
    <property type="component" value="Unassembled WGS sequence"/>
</dbReference>
<evidence type="ECO:0000313" key="3">
    <source>
        <dbReference type="Proteomes" id="UP000248168"/>
    </source>
</evidence>
<feature type="region of interest" description="Disordered" evidence="1">
    <location>
        <begin position="46"/>
        <end position="66"/>
    </location>
</feature>
<dbReference type="InParanoid" id="A0A330L4J6"/>